<proteinExistence type="predicted"/>
<dbReference type="InterPro" id="IPR026989">
    <property type="entry name" value="TnpV"/>
</dbReference>
<gene>
    <name evidence="1" type="ORF">DWZ46_12910</name>
</gene>
<dbReference type="AlphaFoldDB" id="A0A3E2TY66"/>
<evidence type="ECO:0000313" key="2">
    <source>
        <dbReference type="Proteomes" id="UP000260991"/>
    </source>
</evidence>
<name>A0A3E2TY66_9FIRM</name>
<reference evidence="1 2" key="1">
    <citation type="submission" date="2018-08" db="EMBL/GenBank/DDBJ databases">
        <title>A genome reference for cultivated species of the human gut microbiota.</title>
        <authorList>
            <person name="Zou Y."/>
            <person name="Xue W."/>
            <person name="Luo G."/>
        </authorList>
    </citation>
    <scope>NUCLEOTIDE SEQUENCE [LARGE SCALE GENOMIC DNA]</scope>
    <source>
        <strain evidence="1 2">AF32-8AC</strain>
    </source>
</reference>
<dbReference type="Proteomes" id="UP000260991">
    <property type="component" value="Unassembled WGS sequence"/>
</dbReference>
<sequence>MNMTSKLNYTKVGDYQLPNLTLPQSEMPLGKYGRMRRTYLMQEHPTKYTMMLLNGTLYPHLNEVQRTAELWLSQMEQMPSPDKETNQMMWVGHMNALKNQIEEKIRAELIYS</sequence>
<accession>A0A3E2TY66</accession>
<dbReference type="EMBL" id="QVER01000021">
    <property type="protein sequence ID" value="RGB86827.1"/>
    <property type="molecule type" value="Genomic_DNA"/>
</dbReference>
<comment type="caution">
    <text evidence="1">The sequence shown here is derived from an EMBL/GenBank/DDBJ whole genome shotgun (WGS) entry which is preliminary data.</text>
</comment>
<protein>
    <submittedName>
        <fullName evidence="1">TnpV protein</fullName>
    </submittedName>
</protein>
<dbReference type="Pfam" id="PF14198">
    <property type="entry name" value="TnpV"/>
    <property type="match status" value="1"/>
</dbReference>
<organism evidence="1 2">
    <name type="scientific">Faecalibacterium prausnitzii</name>
    <dbReference type="NCBI Taxonomy" id="853"/>
    <lineage>
        <taxon>Bacteria</taxon>
        <taxon>Bacillati</taxon>
        <taxon>Bacillota</taxon>
        <taxon>Clostridia</taxon>
        <taxon>Eubacteriales</taxon>
        <taxon>Oscillospiraceae</taxon>
        <taxon>Faecalibacterium</taxon>
    </lineage>
</organism>
<evidence type="ECO:0000313" key="1">
    <source>
        <dbReference type="EMBL" id="RGB86827.1"/>
    </source>
</evidence>